<evidence type="ECO:0000256" key="1">
    <source>
        <dbReference type="ARBA" id="ARBA00023002"/>
    </source>
</evidence>
<dbReference type="PANTHER" id="PTHR30137:SF8">
    <property type="entry name" value="BLR5498 PROTEIN"/>
    <property type="match status" value="1"/>
</dbReference>
<dbReference type="SUPFAM" id="SSF51679">
    <property type="entry name" value="Bacterial luciferase-like"/>
    <property type="match status" value="1"/>
</dbReference>
<evidence type="ECO:0000259" key="4">
    <source>
        <dbReference type="Pfam" id="PF00296"/>
    </source>
</evidence>
<dbReference type="InterPro" id="IPR024011">
    <property type="entry name" value="Biosynth_lucif-like_mOase_dom"/>
</dbReference>
<accession>A0ABW1ERF4</accession>
<comment type="caution">
    <text evidence="5">The sequence shown here is derived from an EMBL/GenBank/DDBJ whole genome shotgun (WGS) entry which is preliminary data.</text>
</comment>
<dbReference type="InterPro" id="IPR050766">
    <property type="entry name" value="Bact_Lucif_Oxidored"/>
</dbReference>
<evidence type="ECO:0000256" key="3">
    <source>
        <dbReference type="SAM" id="MobiDB-lite"/>
    </source>
</evidence>
<reference evidence="6" key="1">
    <citation type="journal article" date="2019" name="Int. J. Syst. Evol. Microbiol.">
        <title>The Global Catalogue of Microorganisms (GCM) 10K type strain sequencing project: providing services to taxonomists for standard genome sequencing and annotation.</title>
        <authorList>
            <consortium name="The Broad Institute Genomics Platform"/>
            <consortium name="The Broad Institute Genome Sequencing Center for Infectious Disease"/>
            <person name="Wu L."/>
            <person name="Ma J."/>
        </authorList>
    </citation>
    <scope>NUCLEOTIDE SEQUENCE [LARGE SCALE GENOMIC DNA]</scope>
    <source>
        <strain evidence="6">CGMCC 4.1469</strain>
    </source>
</reference>
<dbReference type="PANTHER" id="PTHR30137">
    <property type="entry name" value="LUCIFERASE-LIKE MONOOXYGENASE"/>
    <property type="match status" value="1"/>
</dbReference>
<feature type="region of interest" description="Disordered" evidence="3">
    <location>
        <begin position="345"/>
        <end position="365"/>
    </location>
</feature>
<evidence type="ECO:0000313" key="5">
    <source>
        <dbReference type="EMBL" id="MFC5884396.1"/>
    </source>
</evidence>
<gene>
    <name evidence="5" type="ORF">ACFP0N_05265</name>
</gene>
<dbReference type="EMBL" id="JBHSOD010000004">
    <property type="protein sequence ID" value="MFC5884396.1"/>
    <property type="molecule type" value="Genomic_DNA"/>
</dbReference>
<dbReference type="Gene3D" id="3.20.20.30">
    <property type="entry name" value="Luciferase-like domain"/>
    <property type="match status" value="1"/>
</dbReference>
<sequence>MDLSLFYFADDAGGGTGPDPAGRYRLLLEGARFADTHGFTAVWTPERHFHRFGGNYPNPAVTGAAVAACTERIAIRAGSVVAPLHHVLRIAEDWAVVDGLSGGRAGLSLASGWNEDDFVLRPEGFADRARTVVESIDTLRRLWRGEHLPDADGRGEGPRIYPLPVRGELPMWLTSSGNPETFRAAGRAGVGVLTHLAGQDLAGLAERTAEYRRAYAAAGHTGSGHVVLMVHTRLGTDAEAVTAEVRGPLQDYLVSALTLFGPPDAASWSPARARAAVRPAMERYLRQGSGLFGTVERAEELVEQYRRAGVDEIACLIDFGLPADAVLDGLEHLAELRRRIAAPAPAGEISGNSSGAGENRAGQHP</sequence>
<dbReference type="InterPro" id="IPR036661">
    <property type="entry name" value="Luciferase-like_sf"/>
</dbReference>
<proteinExistence type="predicted"/>
<evidence type="ECO:0000256" key="2">
    <source>
        <dbReference type="ARBA" id="ARBA00023033"/>
    </source>
</evidence>
<dbReference type="Proteomes" id="UP001596067">
    <property type="component" value="Unassembled WGS sequence"/>
</dbReference>
<dbReference type="NCBIfam" id="TIGR04020">
    <property type="entry name" value="seco_metab_LLM"/>
    <property type="match status" value="1"/>
</dbReference>
<protein>
    <submittedName>
        <fullName evidence="5">MupA/Atu3671 family FMN-dependent luciferase-like monooxygenase</fullName>
    </submittedName>
</protein>
<dbReference type="Pfam" id="PF00296">
    <property type="entry name" value="Bac_luciferase"/>
    <property type="match status" value="1"/>
</dbReference>
<dbReference type="InterPro" id="IPR011251">
    <property type="entry name" value="Luciferase-like_dom"/>
</dbReference>
<feature type="domain" description="Luciferase-like" evidence="4">
    <location>
        <begin position="15"/>
        <end position="311"/>
    </location>
</feature>
<keyword evidence="2" id="KW-0503">Monooxygenase</keyword>
<evidence type="ECO:0000313" key="6">
    <source>
        <dbReference type="Proteomes" id="UP001596067"/>
    </source>
</evidence>
<keyword evidence="6" id="KW-1185">Reference proteome</keyword>
<organism evidence="5 6">
    <name type="scientific">Kitasatospora aburaviensis</name>
    <dbReference type="NCBI Taxonomy" id="67265"/>
    <lineage>
        <taxon>Bacteria</taxon>
        <taxon>Bacillati</taxon>
        <taxon>Actinomycetota</taxon>
        <taxon>Actinomycetes</taxon>
        <taxon>Kitasatosporales</taxon>
        <taxon>Streptomycetaceae</taxon>
        <taxon>Kitasatospora</taxon>
    </lineage>
</organism>
<dbReference type="RefSeq" id="WP_313762694.1">
    <property type="nucleotide sequence ID" value="NZ_BAAAVH010000110.1"/>
</dbReference>
<keyword evidence="1" id="KW-0560">Oxidoreductase</keyword>
<name>A0ABW1ERF4_9ACTN</name>